<protein>
    <submittedName>
        <fullName evidence="1">Uncharacterized protein</fullName>
    </submittedName>
</protein>
<proteinExistence type="predicted"/>
<name>A0A6C0CR35_9ZZZZ</name>
<evidence type="ECO:0000313" key="1">
    <source>
        <dbReference type="EMBL" id="QHT06753.1"/>
    </source>
</evidence>
<dbReference type="EMBL" id="MN739474">
    <property type="protein sequence ID" value="QHT06753.1"/>
    <property type="molecule type" value="Genomic_DNA"/>
</dbReference>
<sequence>MYQITSTIYKHGFFKPVKKENVIINKNKMNNLSNNLIKRLLLVQEGKPKKRFVRVSVGYEIEMDSCYKCYNHIVHGANIMQGFFLNFDPVIEENDNYNKTYDRYRRTFVMCARCSTDINILYKHIDQRKWIQTFENRYSNYIEHEDMPIMYMKLYGHMFYITDVDIEEEMIN</sequence>
<reference evidence="1" key="1">
    <citation type="journal article" date="2020" name="Nature">
        <title>Giant virus diversity and host interactions through global metagenomics.</title>
        <authorList>
            <person name="Schulz F."/>
            <person name="Roux S."/>
            <person name="Paez-Espino D."/>
            <person name="Jungbluth S."/>
            <person name="Walsh D.A."/>
            <person name="Denef V.J."/>
            <person name="McMahon K.D."/>
            <person name="Konstantinidis K.T."/>
            <person name="Eloe-Fadrosh E.A."/>
            <person name="Kyrpides N.C."/>
            <person name="Woyke T."/>
        </authorList>
    </citation>
    <scope>NUCLEOTIDE SEQUENCE</scope>
    <source>
        <strain evidence="1">GVMAG-M-3300021473-15</strain>
    </source>
</reference>
<organism evidence="1">
    <name type="scientific">viral metagenome</name>
    <dbReference type="NCBI Taxonomy" id="1070528"/>
    <lineage>
        <taxon>unclassified sequences</taxon>
        <taxon>metagenomes</taxon>
        <taxon>organismal metagenomes</taxon>
    </lineage>
</organism>
<accession>A0A6C0CR35</accession>
<dbReference type="AlphaFoldDB" id="A0A6C0CR35"/>